<dbReference type="InterPro" id="IPR052178">
    <property type="entry name" value="Sec_Metab_Biosynth_SDR"/>
</dbReference>
<keyword evidence="3" id="KW-0560">Oxidoreductase</keyword>
<proteinExistence type="inferred from homology"/>
<dbReference type="CDD" id="cd05233">
    <property type="entry name" value="SDR_c"/>
    <property type="match status" value="1"/>
</dbReference>
<feature type="transmembrane region" description="Helical" evidence="4">
    <location>
        <begin position="12"/>
        <end position="33"/>
    </location>
</feature>
<dbReference type="PROSITE" id="PS00061">
    <property type="entry name" value="ADH_SHORT"/>
    <property type="match status" value="1"/>
</dbReference>
<sequence>MSSSSLSLKSLYDLTGLIAVVTGGGTGIGLMIAQGLATNGAKVYITGRRLEILQKVADGWDKETGGIIPLQMDATNKESILAARDAIAEKEGRLHILVNNAGQVGPTSPWFGDLSAPQHQDAETLGRALFDHASFEDWGQLYTINTFSIFFVTTAFLGLLEKGTREREQEGFLASVINTTSISGVIKLAQDHFCYNSSKGAASHLTKLLSTEFALKGIPVRVNAIAPGVYASEMTMDTIPADSVDKIGKGVKPVPARRAGTAEEMAGTAVYLASLAGCYTNGQEIVIDGGYVAVNPAVV</sequence>
<dbReference type="SUPFAM" id="SSF51735">
    <property type="entry name" value="NAD(P)-binding Rossmann-fold domains"/>
    <property type="match status" value="1"/>
</dbReference>
<evidence type="ECO:0000256" key="2">
    <source>
        <dbReference type="ARBA" id="ARBA00022857"/>
    </source>
</evidence>
<comment type="similarity">
    <text evidence="1">Belongs to the short-chain dehydrogenases/reductases (SDR) family.</text>
</comment>
<keyword evidence="4" id="KW-0472">Membrane</keyword>
<evidence type="ECO:0000256" key="3">
    <source>
        <dbReference type="ARBA" id="ARBA00023002"/>
    </source>
</evidence>
<keyword evidence="4" id="KW-0812">Transmembrane</keyword>
<organism evidence="5 6">
    <name type="scientific">Hohenbuehelia grisea</name>
    <dbReference type="NCBI Taxonomy" id="104357"/>
    <lineage>
        <taxon>Eukaryota</taxon>
        <taxon>Fungi</taxon>
        <taxon>Dikarya</taxon>
        <taxon>Basidiomycota</taxon>
        <taxon>Agaricomycotina</taxon>
        <taxon>Agaricomycetes</taxon>
        <taxon>Agaricomycetidae</taxon>
        <taxon>Agaricales</taxon>
        <taxon>Pleurotineae</taxon>
        <taxon>Pleurotaceae</taxon>
        <taxon>Hohenbuehelia</taxon>
    </lineage>
</organism>
<keyword evidence="4" id="KW-1133">Transmembrane helix</keyword>
<dbReference type="InterPro" id="IPR036291">
    <property type="entry name" value="NAD(P)-bd_dom_sf"/>
</dbReference>
<accession>A0ABR3JZ87</accession>
<keyword evidence="6" id="KW-1185">Reference proteome</keyword>
<evidence type="ECO:0000313" key="6">
    <source>
        <dbReference type="Proteomes" id="UP001556367"/>
    </source>
</evidence>
<dbReference type="Gene3D" id="3.40.50.720">
    <property type="entry name" value="NAD(P)-binding Rossmann-like Domain"/>
    <property type="match status" value="1"/>
</dbReference>
<dbReference type="InterPro" id="IPR020904">
    <property type="entry name" value="Sc_DH/Rdtase_CS"/>
</dbReference>
<reference evidence="6" key="1">
    <citation type="submission" date="2024-06" db="EMBL/GenBank/DDBJ databases">
        <title>Multi-omics analyses provide insights into the biosynthesis of the anticancer antibiotic pleurotin in Hohenbuehelia grisea.</title>
        <authorList>
            <person name="Weaver J.A."/>
            <person name="Alberti F."/>
        </authorList>
    </citation>
    <scope>NUCLEOTIDE SEQUENCE [LARGE SCALE GENOMIC DNA]</scope>
    <source>
        <strain evidence="6">T-177</strain>
    </source>
</reference>
<gene>
    <name evidence="5" type="ORF">HGRIS_005942</name>
</gene>
<dbReference type="InterPro" id="IPR002347">
    <property type="entry name" value="SDR_fam"/>
</dbReference>
<evidence type="ECO:0000256" key="4">
    <source>
        <dbReference type="SAM" id="Phobius"/>
    </source>
</evidence>
<evidence type="ECO:0008006" key="7">
    <source>
        <dbReference type="Google" id="ProtNLM"/>
    </source>
</evidence>
<name>A0ABR3JZ87_9AGAR</name>
<feature type="transmembrane region" description="Helical" evidence="4">
    <location>
        <begin position="141"/>
        <end position="160"/>
    </location>
</feature>
<evidence type="ECO:0000313" key="5">
    <source>
        <dbReference type="EMBL" id="KAL0960937.1"/>
    </source>
</evidence>
<comment type="caution">
    <text evidence="5">The sequence shown here is derived from an EMBL/GenBank/DDBJ whole genome shotgun (WGS) entry which is preliminary data.</text>
</comment>
<dbReference type="Proteomes" id="UP001556367">
    <property type="component" value="Unassembled WGS sequence"/>
</dbReference>
<evidence type="ECO:0000256" key="1">
    <source>
        <dbReference type="ARBA" id="ARBA00006484"/>
    </source>
</evidence>
<dbReference type="PANTHER" id="PTHR43618:SF4">
    <property type="entry name" value="SHORT CHAIN DEHYDROGENASE_REDUCTASE FAMILY (AFU_ORTHOLOGUE AFUA_7G04540)"/>
    <property type="match status" value="1"/>
</dbReference>
<dbReference type="PRINTS" id="PR00080">
    <property type="entry name" value="SDRFAMILY"/>
</dbReference>
<keyword evidence="2" id="KW-0521">NADP</keyword>
<dbReference type="PRINTS" id="PR00081">
    <property type="entry name" value="GDHRDH"/>
</dbReference>
<protein>
    <recommendedName>
        <fullName evidence="7">Short-chain dehydrogenase</fullName>
    </recommendedName>
</protein>
<dbReference type="PANTHER" id="PTHR43618">
    <property type="entry name" value="7-ALPHA-HYDROXYSTEROID DEHYDROGENASE"/>
    <property type="match status" value="1"/>
</dbReference>
<dbReference type="Pfam" id="PF13561">
    <property type="entry name" value="adh_short_C2"/>
    <property type="match status" value="1"/>
</dbReference>
<dbReference type="EMBL" id="JASNQZ010000001">
    <property type="protein sequence ID" value="KAL0960937.1"/>
    <property type="molecule type" value="Genomic_DNA"/>
</dbReference>